<evidence type="ECO:0000313" key="2">
    <source>
        <dbReference type="Proteomes" id="UP001195483"/>
    </source>
</evidence>
<reference evidence="1" key="1">
    <citation type="journal article" date="2021" name="Genome Biol. Evol.">
        <title>A High-Quality Reference Genome for a Parasitic Bivalve with Doubly Uniparental Inheritance (Bivalvia: Unionida).</title>
        <authorList>
            <person name="Smith C.H."/>
        </authorList>
    </citation>
    <scope>NUCLEOTIDE SEQUENCE</scope>
    <source>
        <strain evidence="1">CHS0354</strain>
    </source>
</reference>
<name>A0AAE0SFL5_9BIVA</name>
<sequence length="114" mass="13273">MKFGGRQFINVPPRSRYRVLGTGYPIYPMFNAINFNPILGDNRRRNLGYVSAVDSYNFEVTGSQNSIGTVRSVASTTSRFLVYPLPSDRENDVFQKEDKRLMIFNRLWKDYIHL</sequence>
<feature type="non-terminal residue" evidence="1">
    <location>
        <position position="114"/>
    </location>
</feature>
<dbReference type="Proteomes" id="UP001195483">
    <property type="component" value="Unassembled WGS sequence"/>
</dbReference>
<dbReference type="EMBL" id="JAEAOA010001235">
    <property type="protein sequence ID" value="KAK3591012.1"/>
    <property type="molecule type" value="Genomic_DNA"/>
</dbReference>
<reference evidence="1" key="3">
    <citation type="submission" date="2023-05" db="EMBL/GenBank/DDBJ databases">
        <authorList>
            <person name="Smith C.H."/>
        </authorList>
    </citation>
    <scope>NUCLEOTIDE SEQUENCE</scope>
    <source>
        <strain evidence="1">CHS0354</strain>
        <tissue evidence="1">Mantle</tissue>
    </source>
</reference>
<organism evidence="1 2">
    <name type="scientific">Potamilus streckersoni</name>
    <dbReference type="NCBI Taxonomy" id="2493646"/>
    <lineage>
        <taxon>Eukaryota</taxon>
        <taxon>Metazoa</taxon>
        <taxon>Spiralia</taxon>
        <taxon>Lophotrochozoa</taxon>
        <taxon>Mollusca</taxon>
        <taxon>Bivalvia</taxon>
        <taxon>Autobranchia</taxon>
        <taxon>Heteroconchia</taxon>
        <taxon>Palaeoheterodonta</taxon>
        <taxon>Unionida</taxon>
        <taxon>Unionoidea</taxon>
        <taxon>Unionidae</taxon>
        <taxon>Ambleminae</taxon>
        <taxon>Lampsilini</taxon>
        <taxon>Potamilus</taxon>
    </lineage>
</organism>
<dbReference type="AlphaFoldDB" id="A0AAE0SFL5"/>
<proteinExistence type="predicted"/>
<reference evidence="1" key="2">
    <citation type="journal article" date="2021" name="Genome Biol. Evol.">
        <title>Developing a high-quality reference genome for a parasitic bivalve with doubly uniparental inheritance (Bivalvia: Unionida).</title>
        <authorList>
            <person name="Smith C.H."/>
        </authorList>
    </citation>
    <scope>NUCLEOTIDE SEQUENCE</scope>
    <source>
        <strain evidence="1">CHS0354</strain>
        <tissue evidence="1">Mantle</tissue>
    </source>
</reference>
<gene>
    <name evidence="1" type="ORF">CHS0354_020372</name>
</gene>
<accession>A0AAE0SFL5</accession>
<evidence type="ECO:0000313" key="1">
    <source>
        <dbReference type="EMBL" id="KAK3591012.1"/>
    </source>
</evidence>
<protein>
    <submittedName>
        <fullName evidence="1">Uncharacterized protein</fullName>
    </submittedName>
</protein>
<keyword evidence="2" id="KW-1185">Reference proteome</keyword>
<comment type="caution">
    <text evidence="1">The sequence shown here is derived from an EMBL/GenBank/DDBJ whole genome shotgun (WGS) entry which is preliminary data.</text>
</comment>